<keyword evidence="1" id="KW-0812">Transmembrane</keyword>
<sequence>MNAVAAPDRRAAGTDLSVLAVPARILGAVLLALAAAASFALAGWAADFGGLVYVTFAMYVGASAWLLRWGITLGRNGTRRPSTSRRRRGD</sequence>
<accession>A0A366E4L9</accession>
<comment type="caution">
    <text evidence="2">The sequence shown here is derived from an EMBL/GenBank/DDBJ whole genome shotgun (WGS) entry which is preliminary data.</text>
</comment>
<keyword evidence="3" id="KW-1185">Reference proteome</keyword>
<gene>
    <name evidence="2" type="ORF">DFR74_101349</name>
</gene>
<dbReference type="EMBL" id="QNRE01000001">
    <property type="protein sequence ID" value="RBO96338.1"/>
    <property type="molecule type" value="Genomic_DNA"/>
</dbReference>
<reference evidence="2 3" key="1">
    <citation type="submission" date="2018-06" db="EMBL/GenBank/DDBJ databases">
        <title>Genomic Encyclopedia of Type Strains, Phase IV (KMG-IV): sequencing the most valuable type-strain genomes for metagenomic binning, comparative biology and taxonomic classification.</title>
        <authorList>
            <person name="Goeker M."/>
        </authorList>
    </citation>
    <scope>NUCLEOTIDE SEQUENCE [LARGE SCALE GENOMIC DNA]</scope>
    <source>
        <strain evidence="2 3">DSM 44599</strain>
    </source>
</reference>
<dbReference type="Proteomes" id="UP000252586">
    <property type="component" value="Unassembled WGS sequence"/>
</dbReference>
<evidence type="ECO:0000313" key="3">
    <source>
        <dbReference type="Proteomes" id="UP000252586"/>
    </source>
</evidence>
<feature type="transmembrane region" description="Helical" evidence="1">
    <location>
        <begin position="25"/>
        <end position="45"/>
    </location>
</feature>
<protein>
    <submittedName>
        <fullName evidence="2">Uncharacterized protein</fullName>
    </submittedName>
</protein>
<dbReference type="RefSeq" id="WP_067504192.1">
    <property type="nucleotide sequence ID" value="NZ_CP107943.1"/>
</dbReference>
<proteinExistence type="predicted"/>
<feature type="transmembrane region" description="Helical" evidence="1">
    <location>
        <begin position="51"/>
        <end position="71"/>
    </location>
</feature>
<evidence type="ECO:0000313" key="2">
    <source>
        <dbReference type="EMBL" id="RBO96338.1"/>
    </source>
</evidence>
<name>A0A366E4L9_9NOCA</name>
<dbReference type="AlphaFoldDB" id="A0A366E4L9"/>
<evidence type="ECO:0000256" key="1">
    <source>
        <dbReference type="SAM" id="Phobius"/>
    </source>
</evidence>
<keyword evidence="1" id="KW-0472">Membrane</keyword>
<organism evidence="2 3">
    <name type="scientific">Nocardia puris</name>
    <dbReference type="NCBI Taxonomy" id="208602"/>
    <lineage>
        <taxon>Bacteria</taxon>
        <taxon>Bacillati</taxon>
        <taxon>Actinomycetota</taxon>
        <taxon>Actinomycetes</taxon>
        <taxon>Mycobacteriales</taxon>
        <taxon>Nocardiaceae</taxon>
        <taxon>Nocardia</taxon>
    </lineage>
</organism>
<keyword evidence="1" id="KW-1133">Transmembrane helix</keyword>